<keyword evidence="2" id="KW-1015">Disulfide bond</keyword>
<dbReference type="InterPro" id="IPR052421">
    <property type="entry name" value="PCW_Enzyme_Inhibitor"/>
</dbReference>
<dbReference type="InterPro" id="IPR006501">
    <property type="entry name" value="Pectinesterase_inhib_dom"/>
</dbReference>
<feature type="domain" description="Pectinesterase inhibitor" evidence="5">
    <location>
        <begin position="19"/>
        <end position="138"/>
    </location>
</feature>
<keyword evidence="1 4" id="KW-0732">Signal</keyword>
<evidence type="ECO:0000256" key="1">
    <source>
        <dbReference type="ARBA" id="ARBA00022729"/>
    </source>
</evidence>
<dbReference type="SUPFAM" id="SSF101148">
    <property type="entry name" value="Plant invertase/pectin methylesterase inhibitor"/>
    <property type="match status" value="1"/>
</dbReference>
<dbReference type="GO" id="GO:0004857">
    <property type="term" value="F:enzyme inhibitor activity"/>
    <property type="evidence" value="ECO:0007669"/>
    <property type="project" value="InterPro"/>
</dbReference>
<keyword evidence="7" id="KW-1185">Reference proteome</keyword>
<comment type="caution">
    <text evidence="6">The sequence shown here is derived from an EMBL/GenBank/DDBJ whole genome shotgun (WGS) entry which is preliminary data.</text>
</comment>
<evidence type="ECO:0000256" key="4">
    <source>
        <dbReference type="SAM" id="SignalP"/>
    </source>
</evidence>
<feature type="non-terminal residue" evidence="6">
    <location>
        <position position="1"/>
    </location>
</feature>
<evidence type="ECO:0000313" key="7">
    <source>
        <dbReference type="Proteomes" id="UP000187609"/>
    </source>
</evidence>
<feature type="signal peptide" evidence="4">
    <location>
        <begin position="1"/>
        <end position="15"/>
    </location>
</feature>
<accession>A0A1J6IH05</accession>
<reference evidence="6" key="1">
    <citation type="submission" date="2016-11" db="EMBL/GenBank/DDBJ databases">
        <title>The genome of Nicotiana attenuata.</title>
        <authorList>
            <person name="Xu S."/>
            <person name="Brockmoeller T."/>
            <person name="Gaquerel E."/>
            <person name="Navarro A."/>
            <person name="Kuhl H."/>
            <person name="Gase K."/>
            <person name="Ling Z."/>
            <person name="Zhou W."/>
            <person name="Kreitzer C."/>
            <person name="Stanke M."/>
            <person name="Tang H."/>
            <person name="Lyons E."/>
            <person name="Pandey P."/>
            <person name="Pandey S.P."/>
            <person name="Timmermann B."/>
            <person name="Baldwin I.T."/>
        </authorList>
    </citation>
    <scope>NUCLEOTIDE SEQUENCE [LARGE SCALE GENOMIC DNA]</scope>
    <source>
        <strain evidence="6">UT</strain>
    </source>
</reference>
<dbReference type="InterPro" id="IPR035513">
    <property type="entry name" value="Invertase/methylesterase_inhib"/>
</dbReference>
<evidence type="ECO:0000256" key="2">
    <source>
        <dbReference type="ARBA" id="ARBA00023157"/>
    </source>
</evidence>
<name>A0A1J6IH05_NICAT</name>
<evidence type="ECO:0000259" key="5">
    <source>
        <dbReference type="Pfam" id="PF04043"/>
    </source>
</evidence>
<dbReference type="Proteomes" id="UP000187609">
    <property type="component" value="Unassembled WGS sequence"/>
</dbReference>
<protein>
    <recommendedName>
        <fullName evidence="5">Pectinesterase inhibitor domain-containing protein</fullName>
    </recommendedName>
</protein>
<dbReference type="NCBIfam" id="TIGR01614">
    <property type="entry name" value="PME_inhib"/>
    <property type="match status" value="1"/>
</dbReference>
<proteinExistence type="inferred from homology"/>
<dbReference type="AlphaFoldDB" id="A0A1J6IH05"/>
<dbReference type="Pfam" id="PF04043">
    <property type="entry name" value="PMEI"/>
    <property type="match status" value="1"/>
</dbReference>
<dbReference type="PANTHER" id="PTHR36710:SF18">
    <property type="entry name" value="PECTINESTERASE INHIBITOR 5-RELATED"/>
    <property type="match status" value="1"/>
</dbReference>
<evidence type="ECO:0000313" key="6">
    <source>
        <dbReference type="EMBL" id="OIT03660.1"/>
    </source>
</evidence>
<feature type="chain" id="PRO_5012250190" description="Pectinesterase inhibitor domain-containing protein" evidence="4">
    <location>
        <begin position="16"/>
        <end position="149"/>
    </location>
</feature>
<dbReference type="SMR" id="A0A1J6IH05"/>
<comment type="similarity">
    <text evidence="3">Belongs to the PMEI family.</text>
</comment>
<dbReference type="PANTHER" id="PTHR36710">
    <property type="entry name" value="PECTINESTERASE INHIBITOR-LIKE"/>
    <property type="match status" value="1"/>
</dbReference>
<feature type="non-terminal residue" evidence="6">
    <location>
        <position position="149"/>
    </location>
</feature>
<gene>
    <name evidence="6" type="ORF">A4A49_57425</name>
</gene>
<dbReference type="Gene3D" id="1.20.140.40">
    <property type="entry name" value="Invertase/pectin methylesterase inhibitor family protein"/>
    <property type="match status" value="1"/>
</dbReference>
<evidence type="ECO:0000256" key="3">
    <source>
        <dbReference type="ARBA" id="ARBA00038471"/>
    </source>
</evidence>
<organism evidence="6 7">
    <name type="scientific">Nicotiana attenuata</name>
    <name type="common">Coyote tobacco</name>
    <dbReference type="NCBI Taxonomy" id="49451"/>
    <lineage>
        <taxon>Eukaryota</taxon>
        <taxon>Viridiplantae</taxon>
        <taxon>Streptophyta</taxon>
        <taxon>Embryophyta</taxon>
        <taxon>Tracheophyta</taxon>
        <taxon>Spermatophyta</taxon>
        <taxon>Magnoliopsida</taxon>
        <taxon>eudicotyledons</taxon>
        <taxon>Gunneridae</taxon>
        <taxon>Pentapetalae</taxon>
        <taxon>asterids</taxon>
        <taxon>lamiids</taxon>
        <taxon>Solanales</taxon>
        <taxon>Solanaceae</taxon>
        <taxon>Nicotianoideae</taxon>
        <taxon>Nicotianeae</taxon>
        <taxon>Nicotiana</taxon>
    </lineage>
</organism>
<dbReference type="EMBL" id="MJEQ01037187">
    <property type="protein sequence ID" value="OIT03660.1"/>
    <property type="molecule type" value="Genomic_DNA"/>
</dbReference>
<sequence length="149" mass="16338">LIFLIFLCVIKLATSQSTLVSNFCHKGGIQDPNFCLIFLGSDTRSKTTKHAHYLEGITIDLGSENVKAVTDKALSLLQREKDQKVHAALSACLQEYIMLNFDFNSIRAAFQSGTSIGEQGENARLAVSNCDQAFSEKQLPSPLANDNIN</sequence>